<keyword evidence="4 6" id="KW-0732">Signal</keyword>
<evidence type="ECO:0000256" key="4">
    <source>
        <dbReference type="ARBA" id="ARBA00022729"/>
    </source>
</evidence>
<keyword evidence="8" id="KW-1185">Reference proteome</keyword>
<organism evidence="7 8">
    <name type="scientific">Rhodotorula paludigena</name>
    <dbReference type="NCBI Taxonomy" id="86838"/>
    <lineage>
        <taxon>Eukaryota</taxon>
        <taxon>Fungi</taxon>
        <taxon>Dikarya</taxon>
        <taxon>Basidiomycota</taxon>
        <taxon>Pucciniomycotina</taxon>
        <taxon>Microbotryomycetes</taxon>
        <taxon>Sporidiobolales</taxon>
        <taxon>Sporidiobolaceae</taxon>
        <taxon>Rhodotorula</taxon>
    </lineage>
</organism>
<sequence length="281" mass="29981">MLSLIATALLALPSALASPVQLPFHSTASPSSTRLVPVALGVMSKCPDAMLCENVWDRVLETRVGGAGGVLVPGGGGGGAGGGKEGDVPRGEVSEFVSMELVYIGRENKTATHGVTCMHGDSECVGNMQQLCAAKHWTPADAASRHEGEDDELRAQLRGKQGWEDWWNFVQCMNYGDRSRIGSESAAKECARVAKRDWNESVASCVAGKEGRHLLLSSVRRAHKLGATKSCTVLIEDKPVCVHDGTWKECPAGHEVGDFVREVKESWVKLNVGGKAEEMGV</sequence>
<accession>A0AAV5GDS2</accession>
<evidence type="ECO:0000256" key="2">
    <source>
        <dbReference type="ARBA" id="ARBA00005679"/>
    </source>
</evidence>
<keyword evidence="3" id="KW-0964">Secreted</keyword>
<evidence type="ECO:0000256" key="3">
    <source>
        <dbReference type="ARBA" id="ARBA00022525"/>
    </source>
</evidence>
<reference evidence="7 8" key="1">
    <citation type="submission" date="2021-12" db="EMBL/GenBank/DDBJ databases">
        <title>High titer production of polyol ester of fatty acids by Rhodotorula paludigena BS15 towards product separation-free biomass refinery.</title>
        <authorList>
            <person name="Mano J."/>
            <person name="Ono H."/>
            <person name="Tanaka T."/>
            <person name="Naito K."/>
            <person name="Sushida H."/>
            <person name="Ike M."/>
            <person name="Tokuyasu K."/>
            <person name="Kitaoka M."/>
        </authorList>
    </citation>
    <scope>NUCLEOTIDE SEQUENCE [LARGE SCALE GENOMIC DNA]</scope>
    <source>
        <strain evidence="7 8">BS15</strain>
    </source>
</reference>
<evidence type="ECO:0000256" key="6">
    <source>
        <dbReference type="SAM" id="SignalP"/>
    </source>
</evidence>
<evidence type="ECO:0000256" key="1">
    <source>
        <dbReference type="ARBA" id="ARBA00004613"/>
    </source>
</evidence>
<dbReference type="Proteomes" id="UP001342314">
    <property type="component" value="Unassembled WGS sequence"/>
</dbReference>
<evidence type="ECO:0000256" key="5">
    <source>
        <dbReference type="ARBA" id="ARBA00023180"/>
    </source>
</evidence>
<dbReference type="PANTHER" id="PTHR13234">
    <property type="entry name" value="GAMMA-INTERFERON INDUCIBLE LYSOSOMAL THIOL REDUCTASE GILT"/>
    <property type="match status" value="1"/>
</dbReference>
<dbReference type="PANTHER" id="PTHR13234:SF8">
    <property type="entry name" value="GAMMA-INTERFERON-INDUCIBLE LYSOSOMAL THIOL REDUCTASE"/>
    <property type="match status" value="1"/>
</dbReference>
<keyword evidence="5" id="KW-0325">Glycoprotein</keyword>
<evidence type="ECO:0000313" key="8">
    <source>
        <dbReference type="Proteomes" id="UP001342314"/>
    </source>
</evidence>
<dbReference type="EMBL" id="BQKY01000002">
    <property type="protein sequence ID" value="GJN88273.1"/>
    <property type="molecule type" value="Genomic_DNA"/>
</dbReference>
<evidence type="ECO:0000313" key="7">
    <source>
        <dbReference type="EMBL" id="GJN88273.1"/>
    </source>
</evidence>
<comment type="caution">
    <text evidence="7">The sequence shown here is derived from an EMBL/GenBank/DDBJ whole genome shotgun (WGS) entry which is preliminary data.</text>
</comment>
<gene>
    <name evidence="7" type="ORF">Rhopal_001238-T1</name>
</gene>
<feature type="signal peptide" evidence="6">
    <location>
        <begin position="1"/>
        <end position="17"/>
    </location>
</feature>
<comment type="subcellular location">
    <subcellularLocation>
        <location evidence="1">Secreted</location>
    </subcellularLocation>
</comment>
<feature type="chain" id="PRO_5043741771" evidence="6">
    <location>
        <begin position="18"/>
        <end position="281"/>
    </location>
</feature>
<name>A0AAV5GDS2_9BASI</name>
<proteinExistence type="inferred from homology"/>
<dbReference type="AlphaFoldDB" id="A0AAV5GDS2"/>
<dbReference type="GO" id="GO:0016671">
    <property type="term" value="F:oxidoreductase activity, acting on a sulfur group of donors, disulfide as acceptor"/>
    <property type="evidence" value="ECO:0007669"/>
    <property type="project" value="InterPro"/>
</dbReference>
<dbReference type="GO" id="GO:0005576">
    <property type="term" value="C:extracellular region"/>
    <property type="evidence" value="ECO:0007669"/>
    <property type="project" value="UniProtKB-SubCell"/>
</dbReference>
<protein>
    <submittedName>
        <fullName evidence="7">Uncharacterized protein</fullName>
    </submittedName>
</protein>
<comment type="similarity">
    <text evidence="2">Belongs to the GILT family.</text>
</comment>
<dbReference type="InterPro" id="IPR004911">
    <property type="entry name" value="Interferon-induced_GILT"/>
</dbReference>
<dbReference type="Pfam" id="PF03227">
    <property type="entry name" value="GILT"/>
    <property type="match status" value="1"/>
</dbReference>